<dbReference type="EMBL" id="BROQ01000171">
    <property type="protein sequence ID" value="GKZ26929.1"/>
    <property type="molecule type" value="Genomic_DNA"/>
</dbReference>
<comment type="caution">
    <text evidence="1">The sequence shown here is derived from an EMBL/GenBank/DDBJ whole genome shotgun (WGS) entry which is preliminary data.</text>
</comment>
<evidence type="ECO:0000313" key="2">
    <source>
        <dbReference type="Proteomes" id="UP001143548"/>
    </source>
</evidence>
<organism evidence="1 2">
    <name type="scientific">Aspergillus brasiliensis</name>
    <dbReference type="NCBI Taxonomy" id="319629"/>
    <lineage>
        <taxon>Eukaryota</taxon>
        <taxon>Fungi</taxon>
        <taxon>Dikarya</taxon>
        <taxon>Ascomycota</taxon>
        <taxon>Pezizomycotina</taxon>
        <taxon>Eurotiomycetes</taxon>
        <taxon>Eurotiomycetidae</taxon>
        <taxon>Eurotiales</taxon>
        <taxon>Aspergillaceae</taxon>
        <taxon>Aspergillus</taxon>
        <taxon>Aspergillus subgen. Circumdati</taxon>
    </lineage>
</organism>
<reference evidence="1" key="1">
    <citation type="submission" date="2022-07" db="EMBL/GenBank/DDBJ databases">
        <title>Taxonomy of Aspergillus series Nigri: significant species reduction supported by multi-species coalescent approaches.</title>
        <authorList>
            <person name="Bian C."/>
            <person name="Kusuya Y."/>
            <person name="Sklenar F."/>
            <person name="D'hooge E."/>
            <person name="Yaguchi T."/>
            <person name="Takahashi H."/>
            <person name="Hubka V."/>
        </authorList>
    </citation>
    <scope>NUCLEOTIDE SEQUENCE</scope>
    <source>
        <strain evidence="1">CBS 733.88</strain>
    </source>
</reference>
<protein>
    <submittedName>
        <fullName evidence="1">Uncharacterized protein</fullName>
    </submittedName>
</protein>
<gene>
    <name evidence="1" type="ORF">AbraCBS73388_003443</name>
</gene>
<dbReference type="InterPro" id="IPR021054">
    <property type="entry name" value="Cell_wall_mannoprotein_1"/>
</dbReference>
<proteinExistence type="predicted"/>
<dbReference type="Proteomes" id="UP001143548">
    <property type="component" value="Unassembled WGS sequence"/>
</dbReference>
<evidence type="ECO:0000313" key="1">
    <source>
        <dbReference type="EMBL" id="GKZ26929.1"/>
    </source>
</evidence>
<dbReference type="AlphaFoldDB" id="A0A9W6DRI2"/>
<sequence length="150" mass="16686">MVLELNTITESTKDMTAQIEQYQGGLSHLLYLTKGTYKVYDSAMNAQKRVASTPTNQERGEEDRVLAATYEIMNALNNALVATSSKTILVKKIPSGSSMVQAVLRKIREAKEGLQDALLGHCANGFTQDILDLFCEFDKEYTDLMTELRA</sequence>
<dbReference type="Pfam" id="PF12296">
    <property type="entry name" value="HsbA"/>
    <property type="match status" value="1"/>
</dbReference>
<name>A0A9W6DRI2_9EURO</name>
<accession>A0A9W6DRI2</accession>